<dbReference type="RefSeq" id="WP_005520230.1">
    <property type="nucleotide sequence ID" value="NZ_EQ973328.1"/>
</dbReference>
<dbReference type="GO" id="GO:0006633">
    <property type="term" value="P:fatty acid biosynthetic process"/>
    <property type="evidence" value="ECO:0007669"/>
    <property type="project" value="TreeGrafter"/>
</dbReference>
<dbReference type="GO" id="GO:0005886">
    <property type="term" value="C:plasma membrane"/>
    <property type="evidence" value="ECO:0007669"/>
    <property type="project" value="TreeGrafter"/>
</dbReference>
<dbReference type="Proteomes" id="UP000006247">
    <property type="component" value="Unassembled WGS sequence"/>
</dbReference>
<evidence type="ECO:0000256" key="1">
    <source>
        <dbReference type="ARBA" id="ARBA00006432"/>
    </source>
</evidence>
<dbReference type="PANTHER" id="PTHR22754">
    <property type="entry name" value="DISCO-INTERACTING PROTEIN 2 DIP2 -RELATED"/>
    <property type="match status" value="1"/>
</dbReference>
<accession>C0E1F0</accession>
<dbReference type="AlphaFoldDB" id="C0E1F0"/>
<dbReference type="EMBL" id="ACEB01000010">
    <property type="protein sequence ID" value="EEG27647.1"/>
    <property type="molecule type" value="Genomic_DNA"/>
</dbReference>
<protein>
    <submittedName>
        <fullName evidence="3">AMP-binding enzyme</fullName>
    </submittedName>
</protein>
<dbReference type="Pfam" id="PF00501">
    <property type="entry name" value="AMP-binding"/>
    <property type="match status" value="1"/>
</dbReference>
<comment type="similarity">
    <text evidence="1">Belongs to the ATP-dependent AMP-binding enzyme family.</text>
</comment>
<comment type="caution">
    <text evidence="3">The sequence shown here is derived from an EMBL/GenBank/DDBJ whole genome shotgun (WGS) entry which is preliminary data.</text>
</comment>
<feature type="domain" description="AMP-dependent synthetase/ligase" evidence="2">
    <location>
        <begin position="32"/>
        <end position="396"/>
    </location>
</feature>
<dbReference type="InterPro" id="IPR045851">
    <property type="entry name" value="AMP-bd_C_sf"/>
</dbReference>
<gene>
    <name evidence="3" type="ORF">CORMATOL_00801</name>
</gene>
<organism evidence="3 4">
    <name type="scientific">Corynebacterium matruchotii ATCC 33806</name>
    <dbReference type="NCBI Taxonomy" id="566549"/>
    <lineage>
        <taxon>Bacteria</taxon>
        <taxon>Bacillati</taxon>
        <taxon>Actinomycetota</taxon>
        <taxon>Actinomycetes</taxon>
        <taxon>Mycobacteriales</taxon>
        <taxon>Corynebacteriaceae</taxon>
        <taxon>Corynebacterium</taxon>
    </lineage>
</organism>
<dbReference type="GO" id="GO:0070566">
    <property type="term" value="F:adenylyltransferase activity"/>
    <property type="evidence" value="ECO:0007669"/>
    <property type="project" value="TreeGrafter"/>
</dbReference>
<evidence type="ECO:0000313" key="3">
    <source>
        <dbReference type="EMBL" id="EEG27647.1"/>
    </source>
</evidence>
<evidence type="ECO:0000259" key="2">
    <source>
        <dbReference type="Pfam" id="PF00501"/>
    </source>
</evidence>
<dbReference type="InterPro" id="IPR020845">
    <property type="entry name" value="AMP-binding_CS"/>
</dbReference>
<sequence length="549" mass="60023">MRLINYLDASNPCRFDVLNIDGEVVETSSALQMRSDSLHLASKLKSVGKLGDRVVIPPLPGIDVSRAFFAVVAAGMVAVPLSKMPKAGSQQFKYFEKVIADCEPAIIICDVDAPIPESFNLRVVDIEFRGTEDFVFHSEMWPANDDETVLIQYTSGSTGDPKGVCISERNLIINQTEMSAQSGVGQRSNVVNWLPSYHNMGLYGMTVVPAVSRASLVRIATEDFIRRPLMWIEAISNREDVCAIAPDFAYLACARAIKNDPATLGEVDLSGWNVAATGSEPIRESTLKMFTDAFSKYGFREEAFTPAYGLTESTSCVSIGRKDQKYKKILVDGSKLALGEVSLVNSPEDATELIGCGSPIHSSKVRILDPEGTDELPSHRIGEICISGASVVSGYWNNQNSETFAADDHKTRFLRTGDIGFIYGGELFVCGRKKDLLIHAGENYFASDLEAAALDAFHAYEHAVCACFQALDGKVHFVYEVEQQFHKESEKNRCVTLTQTISKIYPGAIEVSAVAFGELPRTANGKVRRQETAHLFAAGNLKVIATTVK</sequence>
<dbReference type="InterPro" id="IPR000873">
    <property type="entry name" value="AMP-dep_synth/lig_dom"/>
</dbReference>
<dbReference type="PROSITE" id="PS00455">
    <property type="entry name" value="AMP_BINDING"/>
    <property type="match status" value="1"/>
</dbReference>
<name>C0E1F0_9CORY</name>
<dbReference type="InterPro" id="IPR042099">
    <property type="entry name" value="ANL_N_sf"/>
</dbReference>
<reference evidence="3 4" key="1">
    <citation type="submission" date="2009-01" db="EMBL/GenBank/DDBJ databases">
        <authorList>
            <person name="Fulton L."/>
            <person name="Clifton S."/>
            <person name="Chinwalla A.T."/>
            <person name="Mitreva M."/>
            <person name="Sodergren E."/>
            <person name="Weinstock G."/>
            <person name="Clifton S."/>
            <person name="Dooling D.J."/>
            <person name="Fulton B."/>
            <person name="Minx P."/>
            <person name="Pepin K.H."/>
            <person name="Johnson M."/>
            <person name="Bhonagiri V."/>
            <person name="Nash W.E."/>
            <person name="Mardis E.R."/>
            <person name="Wilson R.K."/>
        </authorList>
    </citation>
    <scope>NUCLEOTIDE SEQUENCE [LARGE SCALE GENOMIC DNA]</scope>
    <source>
        <strain evidence="3 4">ATCC 33806</strain>
    </source>
</reference>
<proteinExistence type="inferred from homology"/>
<evidence type="ECO:0000313" key="4">
    <source>
        <dbReference type="Proteomes" id="UP000006247"/>
    </source>
</evidence>
<dbReference type="Gene3D" id="3.30.300.30">
    <property type="match status" value="1"/>
</dbReference>
<dbReference type="PANTHER" id="PTHR22754:SF32">
    <property type="entry name" value="DISCO-INTERACTING PROTEIN 2"/>
    <property type="match status" value="1"/>
</dbReference>
<dbReference type="Gene3D" id="3.40.50.12780">
    <property type="entry name" value="N-terminal domain of ligase-like"/>
    <property type="match status" value="1"/>
</dbReference>
<dbReference type="HOGENOM" id="CLU_000022_23_7_11"/>
<dbReference type="SUPFAM" id="SSF56801">
    <property type="entry name" value="Acetyl-CoA synthetase-like"/>
    <property type="match status" value="1"/>
</dbReference>